<dbReference type="InterPro" id="IPR025558">
    <property type="entry name" value="DUF4283"/>
</dbReference>
<dbReference type="PANTHER" id="PTHR31286:SF180">
    <property type="entry name" value="OS10G0362600 PROTEIN"/>
    <property type="match status" value="1"/>
</dbReference>
<accession>A0A2I0WCY4</accession>
<protein>
    <recommendedName>
        <fullName evidence="1">DUF4283 domain-containing protein</fullName>
    </recommendedName>
</protein>
<dbReference type="PANTHER" id="PTHR31286">
    <property type="entry name" value="GLYCINE-RICH CELL WALL STRUCTURAL PROTEIN 1.8-LIKE"/>
    <property type="match status" value="1"/>
</dbReference>
<dbReference type="InterPro" id="IPR040256">
    <property type="entry name" value="At4g02000-like"/>
</dbReference>
<dbReference type="AlphaFoldDB" id="A0A2I0WCY4"/>
<evidence type="ECO:0000259" key="1">
    <source>
        <dbReference type="Pfam" id="PF14111"/>
    </source>
</evidence>
<keyword evidence="3" id="KW-1185">Reference proteome</keyword>
<organism evidence="2 3">
    <name type="scientific">Dendrobium catenatum</name>
    <dbReference type="NCBI Taxonomy" id="906689"/>
    <lineage>
        <taxon>Eukaryota</taxon>
        <taxon>Viridiplantae</taxon>
        <taxon>Streptophyta</taxon>
        <taxon>Embryophyta</taxon>
        <taxon>Tracheophyta</taxon>
        <taxon>Spermatophyta</taxon>
        <taxon>Magnoliopsida</taxon>
        <taxon>Liliopsida</taxon>
        <taxon>Asparagales</taxon>
        <taxon>Orchidaceae</taxon>
        <taxon>Epidendroideae</taxon>
        <taxon>Malaxideae</taxon>
        <taxon>Dendrobiinae</taxon>
        <taxon>Dendrobium</taxon>
    </lineage>
</organism>
<evidence type="ECO:0000313" key="2">
    <source>
        <dbReference type="EMBL" id="PKU73524.1"/>
    </source>
</evidence>
<reference evidence="2 3" key="2">
    <citation type="journal article" date="2017" name="Nature">
        <title>The Apostasia genome and the evolution of orchids.</title>
        <authorList>
            <person name="Zhang G.Q."/>
            <person name="Liu K.W."/>
            <person name="Li Z."/>
            <person name="Lohaus R."/>
            <person name="Hsiao Y.Y."/>
            <person name="Niu S.C."/>
            <person name="Wang J.Y."/>
            <person name="Lin Y.C."/>
            <person name="Xu Q."/>
            <person name="Chen L.J."/>
            <person name="Yoshida K."/>
            <person name="Fujiwara S."/>
            <person name="Wang Z.W."/>
            <person name="Zhang Y.Q."/>
            <person name="Mitsuda N."/>
            <person name="Wang M."/>
            <person name="Liu G.H."/>
            <person name="Pecoraro L."/>
            <person name="Huang H.X."/>
            <person name="Xiao X.J."/>
            <person name="Lin M."/>
            <person name="Wu X.Y."/>
            <person name="Wu W.L."/>
            <person name="Chen Y.Y."/>
            <person name="Chang S.B."/>
            <person name="Sakamoto S."/>
            <person name="Ohme-Takagi M."/>
            <person name="Yagi M."/>
            <person name="Zeng S.J."/>
            <person name="Shen C.Y."/>
            <person name="Yeh C.M."/>
            <person name="Luo Y.B."/>
            <person name="Tsai W.C."/>
            <person name="Van de Peer Y."/>
            <person name="Liu Z.J."/>
        </authorList>
    </citation>
    <scope>NUCLEOTIDE SEQUENCE [LARGE SCALE GENOMIC DNA]</scope>
    <source>
        <tissue evidence="2">The whole plant</tissue>
    </source>
</reference>
<proteinExistence type="predicted"/>
<reference evidence="2 3" key="1">
    <citation type="journal article" date="2016" name="Sci. Rep.">
        <title>The Dendrobium catenatum Lindl. genome sequence provides insights into polysaccharide synthase, floral development and adaptive evolution.</title>
        <authorList>
            <person name="Zhang G.Q."/>
            <person name="Xu Q."/>
            <person name="Bian C."/>
            <person name="Tsai W.C."/>
            <person name="Yeh C.M."/>
            <person name="Liu K.W."/>
            <person name="Yoshida K."/>
            <person name="Zhang L.S."/>
            <person name="Chang S.B."/>
            <person name="Chen F."/>
            <person name="Shi Y."/>
            <person name="Su Y.Y."/>
            <person name="Zhang Y.Q."/>
            <person name="Chen L.J."/>
            <person name="Yin Y."/>
            <person name="Lin M."/>
            <person name="Huang H."/>
            <person name="Deng H."/>
            <person name="Wang Z.W."/>
            <person name="Zhu S.L."/>
            <person name="Zhao X."/>
            <person name="Deng C."/>
            <person name="Niu S.C."/>
            <person name="Huang J."/>
            <person name="Wang M."/>
            <person name="Liu G.H."/>
            <person name="Yang H.J."/>
            <person name="Xiao X.J."/>
            <person name="Hsiao Y.Y."/>
            <person name="Wu W.L."/>
            <person name="Chen Y.Y."/>
            <person name="Mitsuda N."/>
            <person name="Ohme-Takagi M."/>
            <person name="Luo Y.B."/>
            <person name="Van de Peer Y."/>
            <person name="Liu Z.J."/>
        </authorList>
    </citation>
    <scope>NUCLEOTIDE SEQUENCE [LARGE SCALE GENOMIC DNA]</scope>
    <source>
        <tissue evidence="2">The whole plant</tissue>
    </source>
</reference>
<dbReference type="Pfam" id="PF14111">
    <property type="entry name" value="DUF4283"/>
    <property type="match status" value="1"/>
</dbReference>
<name>A0A2I0WCY4_9ASPA</name>
<gene>
    <name evidence="2" type="ORF">MA16_Dca008088</name>
</gene>
<sequence length="125" mass="14502">MTSLGMNWILCPFKSEEAMEEVYNGGPWYVGRFIVGMDKWSPSFNPNSLKGITKPIWIRFPCLPLFCWDEENIARIASRIGVPMYVDGNLFRWGKREFSRVCIRLNLENSLPKGVWIDGMAGRFF</sequence>
<dbReference type="Proteomes" id="UP000233837">
    <property type="component" value="Unassembled WGS sequence"/>
</dbReference>
<feature type="domain" description="DUF4283" evidence="1">
    <location>
        <begin position="4"/>
        <end position="47"/>
    </location>
</feature>
<evidence type="ECO:0000313" key="3">
    <source>
        <dbReference type="Proteomes" id="UP000233837"/>
    </source>
</evidence>
<dbReference type="EMBL" id="KZ502741">
    <property type="protein sequence ID" value="PKU73524.1"/>
    <property type="molecule type" value="Genomic_DNA"/>
</dbReference>